<dbReference type="InterPro" id="IPR041492">
    <property type="entry name" value="HAD_2"/>
</dbReference>
<dbReference type="InterPro" id="IPR036412">
    <property type="entry name" value="HAD-like_sf"/>
</dbReference>
<dbReference type="NCBIfam" id="TIGR01549">
    <property type="entry name" value="HAD-SF-IA-v1"/>
    <property type="match status" value="1"/>
</dbReference>
<evidence type="ECO:0000313" key="1">
    <source>
        <dbReference type="EMBL" id="OGM20848.1"/>
    </source>
</evidence>
<dbReference type="CDD" id="cd07505">
    <property type="entry name" value="HAD_BPGM-like"/>
    <property type="match status" value="1"/>
</dbReference>
<reference evidence="1 2" key="1">
    <citation type="journal article" date="2016" name="Nat. Commun.">
        <title>Thousands of microbial genomes shed light on interconnected biogeochemical processes in an aquifer system.</title>
        <authorList>
            <person name="Anantharaman K."/>
            <person name="Brown C.T."/>
            <person name="Hug L.A."/>
            <person name="Sharon I."/>
            <person name="Castelle C.J."/>
            <person name="Probst A.J."/>
            <person name="Thomas B.C."/>
            <person name="Singh A."/>
            <person name="Wilkins M.J."/>
            <person name="Karaoz U."/>
            <person name="Brodie E.L."/>
            <person name="Williams K.H."/>
            <person name="Hubbard S.S."/>
            <person name="Banfield J.F."/>
        </authorList>
    </citation>
    <scope>NUCLEOTIDE SEQUENCE [LARGE SCALE GENOMIC DNA]</scope>
</reference>
<dbReference type="SUPFAM" id="SSF56784">
    <property type="entry name" value="HAD-like"/>
    <property type="match status" value="1"/>
</dbReference>
<evidence type="ECO:0008006" key="3">
    <source>
        <dbReference type="Google" id="ProtNLM"/>
    </source>
</evidence>
<dbReference type="SFLD" id="SFLDG01129">
    <property type="entry name" value="C1.5:_HAD__Beta-PGM__Phosphata"/>
    <property type="match status" value="1"/>
</dbReference>
<dbReference type="Gene3D" id="1.10.150.240">
    <property type="entry name" value="Putative phosphatase, domain 2"/>
    <property type="match status" value="1"/>
</dbReference>
<dbReference type="GO" id="GO:0008967">
    <property type="term" value="F:phosphoglycolate phosphatase activity"/>
    <property type="evidence" value="ECO:0007669"/>
    <property type="project" value="TreeGrafter"/>
</dbReference>
<dbReference type="SFLD" id="SFLDG01135">
    <property type="entry name" value="C1.5.6:_HAD__Beta-PGM__Phospha"/>
    <property type="match status" value="1"/>
</dbReference>
<dbReference type="Pfam" id="PF13419">
    <property type="entry name" value="HAD_2"/>
    <property type="match status" value="1"/>
</dbReference>
<sequence>MNIKAVIFDLDGTIVSDEDEYGEAFRRVLTSLGVKVNSKYPHVGGIGVEANWPILIKKYSIKSDRSIAELTGEIQKQYLKLLDRVTLKKGFLILIKRLREMDIKTAIATSNSRFILEEIFDRFGIEKYFDSVTTGEEVREKKPSPEIYKIAGDKLEIDPKYILVIEDSKAGIEAARRAGMHTAAIARGGVHKKELKEAEFVVMSLIDILDEVF</sequence>
<dbReference type="Gene3D" id="3.40.50.1000">
    <property type="entry name" value="HAD superfamily/HAD-like"/>
    <property type="match status" value="1"/>
</dbReference>
<dbReference type="InterPro" id="IPR006439">
    <property type="entry name" value="HAD-SF_hydro_IA"/>
</dbReference>
<dbReference type="PANTHER" id="PTHR43434">
    <property type="entry name" value="PHOSPHOGLYCOLATE PHOSPHATASE"/>
    <property type="match status" value="1"/>
</dbReference>
<gene>
    <name evidence="1" type="ORF">A2771_03760</name>
</gene>
<comment type="caution">
    <text evidence="1">The sequence shown here is derived from an EMBL/GenBank/DDBJ whole genome shotgun (WGS) entry which is preliminary data.</text>
</comment>
<dbReference type="GO" id="GO:0005829">
    <property type="term" value="C:cytosol"/>
    <property type="evidence" value="ECO:0007669"/>
    <property type="project" value="TreeGrafter"/>
</dbReference>
<dbReference type="Proteomes" id="UP000176741">
    <property type="component" value="Unassembled WGS sequence"/>
</dbReference>
<dbReference type="InterPro" id="IPR023214">
    <property type="entry name" value="HAD_sf"/>
</dbReference>
<accession>A0A1F7Y2D8</accession>
<dbReference type="PROSITE" id="PS01228">
    <property type="entry name" value="COF_1"/>
    <property type="match status" value="1"/>
</dbReference>
<evidence type="ECO:0000313" key="2">
    <source>
        <dbReference type="Proteomes" id="UP000176741"/>
    </source>
</evidence>
<proteinExistence type="predicted"/>
<name>A0A1F7Y2D8_9BACT</name>
<dbReference type="InterPro" id="IPR023198">
    <property type="entry name" value="PGP-like_dom2"/>
</dbReference>
<dbReference type="GO" id="GO:0006281">
    <property type="term" value="P:DNA repair"/>
    <property type="evidence" value="ECO:0007669"/>
    <property type="project" value="TreeGrafter"/>
</dbReference>
<protein>
    <recommendedName>
        <fullName evidence="3">Phosphatase</fullName>
    </recommendedName>
</protein>
<dbReference type="PANTHER" id="PTHR43434:SF1">
    <property type="entry name" value="PHOSPHOGLYCOLATE PHOSPHATASE"/>
    <property type="match status" value="1"/>
</dbReference>
<dbReference type="InterPro" id="IPR050155">
    <property type="entry name" value="HAD-like_hydrolase_sf"/>
</dbReference>
<dbReference type="AlphaFoldDB" id="A0A1F7Y2D8"/>
<dbReference type="NCBIfam" id="TIGR01509">
    <property type="entry name" value="HAD-SF-IA-v3"/>
    <property type="match status" value="1"/>
</dbReference>
<dbReference type="EMBL" id="MGGD01000025">
    <property type="protein sequence ID" value="OGM20848.1"/>
    <property type="molecule type" value="Genomic_DNA"/>
</dbReference>
<dbReference type="SFLD" id="SFLDS00003">
    <property type="entry name" value="Haloacid_Dehalogenase"/>
    <property type="match status" value="1"/>
</dbReference>
<organism evidence="1 2">
    <name type="scientific">Candidatus Woesebacteria bacterium RIFCSPHIGHO2_01_FULL_38_26b</name>
    <dbReference type="NCBI Taxonomy" id="1802491"/>
    <lineage>
        <taxon>Bacteria</taxon>
        <taxon>Candidatus Woeseibacteriota</taxon>
    </lineage>
</organism>